<reference evidence="1 2" key="1">
    <citation type="journal article" date="2018" name="PLoS Pathog.">
        <title>Evolution of structural diversity of trichothecenes, a family of toxins produced by plant pathogenic and entomopathogenic fungi.</title>
        <authorList>
            <person name="Proctor R.H."/>
            <person name="McCormick S.P."/>
            <person name="Kim H.S."/>
            <person name="Cardoza R.E."/>
            <person name="Stanley A.M."/>
            <person name="Lindo L."/>
            <person name="Kelly A."/>
            <person name="Brown D.W."/>
            <person name="Lee T."/>
            <person name="Vaughan M.M."/>
            <person name="Alexander N.J."/>
            <person name="Busman M."/>
            <person name="Gutierrez S."/>
        </authorList>
    </citation>
    <scope>NUCLEOTIDE SEQUENCE [LARGE SCALE GENOMIC DNA]</scope>
    <source>
        <strain evidence="1 2">NRRL 13405</strain>
    </source>
</reference>
<sequence length="154" mass="17527">MKKAFDDSEKALLAEKKFNHQVLRKMRKFKLEDFEHYSLFTFFNDFIILIPGADTPCTAHNFDRMKNFARAQSSVYNALPDYLTVDADQSTLKYRASSSSAEENEGIIATTLDTNTKAITLSEDGIKGSGRSTIRKFRWGSTWDLEVRTSPPGR</sequence>
<keyword evidence="2" id="KW-1185">Reference proteome</keyword>
<organism evidence="1 2">
    <name type="scientific">Fusarium flagelliforme</name>
    <dbReference type="NCBI Taxonomy" id="2675880"/>
    <lineage>
        <taxon>Eukaryota</taxon>
        <taxon>Fungi</taxon>
        <taxon>Dikarya</taxon>
        <taxon>Ascomycota</taxon>
        <taxon>Pezizomycotina</taxon>
        <taxon>Sordariomycetes</taxon>
        <taxon>Hypocreomycetidae</taxon>
        <taxon>Hypocreales</taxon>
        <taxon>Nectriaceae</taxon>
        <taxon>Fusarium</taxon>
        <taxon>Fusarium incarnatum-equiseti species complex</taxon>
    </lineage>
</organism>
<evidence type="ECO:0000313" key="2">
    <source>
        <dbReference type="Proteomes" id="UP000265631"/>
    </source>
</evidence>
<accession>A0A395M620</accession>
<dbReference type="Proteomes" id="UP000265631">
    <property type="component" value="Unassembled WGS sequence"/>
</dbReference>
<name>A0A395M620_9HYPO</name>
<evidence type="ECO:0000313" key="1">
    <source>
        <dbReference type="EMBL" id="RFN43307.1"/>
    </source>
</evidence>
<dbReference type="EMBL" id="PXXK01000596">
    <property type="protein sequence ID" value="RFN43307.1"/>
    <property type="molecule type" value="Genomic_DNA"/>
</dbReference>
<gene>
    <name evidence="1" type="ORF">FIE12Z_12454</name>
</gene>
<dbReference type="AlphaFoldDB" id="A0A395M620"/>
<protein>
    <submittedName>
        <fullName evidence="1">Uncharacterized protein</fullName>
    </submittedName>
</protein>
<comment type="caution">
    <text evidence="1">The sequence shown here is derived from an EMBL/GenBank/DDBJ whole genome shotgun (WGS) entry which is preliminary data.</text>
</comment>
<proteinExistence type="predicted"/>